<feature type="region of interest" description="Disordered" evidence="1">
    <location>
        <begin position="59"/>
        <end position="125"/>
    </location>
</feature>
<feature type="compositionally biased region" description="Basic and acidic residues" evidence="1">
    <location>
        <begin position="64"/>
        <end position="75"/>
    </location>
</feature>
<dbReference type="AlphaFoldDB" id="A0A0F9N6A2"/>
<comment type="caution">
    <text evidence="2">The sequence shown here is derived from an EMBL/GenBank/DDBJ whole genome shotgun (WGS) entry which is preliminary data.</text>
</comment>
<proteinExistence type="predicted"/>
<protein>
    <submittedName>
        <fullName evidence="2">Uncharacterized protein</fullName>
    </submittedName>
</protein>
<gene>
    <name evidence="2" type="ORF">LCGC14_1005960</name>
</gene>
<feature type="compositionally biased region" description="Basic residues" evidence="1">
    <location>
        <begin position="1"/>
        <end position="14"/>
    </location>
</feature>
<sequence length="155" mass="16732">MPKYRVKPNHKHWHGGILYQGKVPGKPAEHPDVLDLDEERAGRIANKLELLGAPVLQELASEQSKVEEPEEKAPETESEVSAVPSDSEQAPEDSDKDSEALSATEPKSDKPADESSPLSAIHIGSGKWNVIRDGRSINDVPLTEEVAKALAEGGN</sequence>
<dbReference type="EMBL" id="LAZR01003918">
    <property type="protein sequence ID" value="KKN13474.1"/>
    <property type="molecule type" value="Genomic_DNA"/>
</dbReference>
<reference evidence="2" key="1">
    <citation type="journal article" date="2015" name="Nature">
        <title>Complex archaea that bridge the gap between prokaryotes and eukaryotes.</title>
        <authorList>
            <person name="Spang A."/>
            <person name="Saw J.H."/>
            <person name="Jorgensen S.L."/>
            <person name="Zaremba-Niedzwiedzka K."/>
            <person name="Martijn J."/>
            <person name="Lind A.E."/>
            <person name="van Eijk R."/>
            <person name="Schleper C."/>
            <person name="Guy L."/>
            <person name="Ettema T.J."/>
        </authorList>
    </citation>
    <scope>NUCLEOTIDE SEQUENCE</scope>
</reference>
<organism evidence="2">
    <name type="scientific">marine sediment metagenome</name>
    <dbReference type="NCBI Taxonomy" id="412755"/>
    <lineage>
        <taxon>unclassified sequences</taxon>
        <taxon>metagenomes</taxon>
        <taxon>ecological metagenomes</taxon>
    </lineage>
</organism>
<evidence type="ECO:0000256" key="1">
    <source>
        <dbReference type="SAM" id="MobiDB-lite"/>
    </source>
</evidence>
<accession>A0A0F9N6A2</accession>
<feature type="region of interest" description="Disordered" evidence="1">
    <location>
        <begin position="1"/>
        <end position="32"/>
    </location>
</feature>
<name>A0A0F9N6A2_9ZZZZ</name>
<evidence type="ECO:0000313" key="2">
    <source>
        <dbReference type="EMBL" id="KKN13474.1"/>
    </source>
</evidence>